<dbReference type="RefSeq" id="WP_163386136.1">
    <property type="nucleotide sequence ID" value="NZ_JAUFQS010000026.1"/>
</dbReference>
<evidence type="ECO:0000313" key="1">
    <source>
        <dbReference type="EMBL" id="MDN3689228.1"/>
    </source>
</evidence>
<evidence type="ECO:0000313" key="2">
    <source>
        <dbReference type="Proteomes" id="UP001236663"/>
    </source>
</evidence>
<dbReference type="PANTHER" id="PTHR35332:SF2">
    <property type="entry name" value="REGULATION OF ENOLASE PROTEIN 1"/>
    <property type="match status" value="1"/>
</dbReference>
<dbReference type="PANTHER" id="PTHR35332">
    <property type="entry name" value="REGULATION OF ENOLASE PROTEIN 1"/>
    <property type="match status" value="1"/>
</dbReference>
<dbReference type="InterPro" id="IPR009784">
    <property type="entry name" value="DUF1349"/>
</dbReference>
<dbReference type="EMBL" id="JAUFQS010000026">
    <property type="protein sequence ID" value="MDN3689228.1"/>
    <property type="molecule type" value="Genomic_DNA"/>
</dbReference>
<accession>A0ABT8C8V4</accession>
<name>A0ABT8C8V4_9BACT</name>
<comment type="caution">
    <text evidence="1">The sequence shown here is derived from an EMBL/GenBank/DDBJ whole genome shotgun (WGS) entry which is preliminary data.</text>
</comment>
<gene>
    <name evidence="1" type="ORF">QWZ15_15435</name>
</gene>
<dbReference type="PIRSF" id="PIRSF022704">
    <property type="entry name" value="UCP022704"/>
    <property type="match status" value="1"/>
</dbReference>
<reference evidence="2" key="1">
    <citation type="journal article" date="2019" name="Int. J. Syst. Evol. Microbiol.">
        <title>The Global Catalogue of Microorganisms (GCM) 10K type strain sequencing project: providing services to taxonomists for standard genome sequencing and annotation.</title>
        <authorList>
            <consortium name="The Broad Institute Genomics Platform"/>
            <consortium name="The Broad Institute Genome Sequencing Center for Infectious Disease"/>
            <person name="Wu L."/>
            <person name="Ma J."/>
        </authorList>
    </citation>
    <scope>NUCLEOTIDE SEQUENCE [LARGE SCALE GENOMIC DNA]</scope>
    <source>
        <strain evidence="2">CECT 7706</strain>
    </source>
</reference>
<proteinExistence type="predicted"/>
<dbReference type="Proteomes" id="UP001236663">
    <property type="component" value="Unassembled WGS sequence"/>
</dbReference>
<dbReference type="InterPro" id="IPR015987">
    <property type="entry name" value="UCP022704"/>
</dbReference>
<dbReference type="Gene3D" id="2.60.120.200">
    <property type="match status" value="1"/>
</dbReference>
<sequence>MPENQWDGFQWMNEPRQWSVEEKGLRLLTDRQTDFWRITHYDFVKNDGHFYYRELQGSFTCQLRFSGNYQDLYDQAGLMLRLDDTTWIKAGIEYVSSTAKASAVVTRDFSDWSIRELREVPIDFWVRAKRARDHVEISFSVDSENFEMLRLAYFPPSASLQVGIMAASPKGEGFETIFAPLDIKEG</sequence>
<keyword evidence="2" id="KW-1185">Reference proteome</keyword>
<protein>
    <submittedName>
        <fullName evidence="1">DUF1349 domain-containing protein</fullName>
    </submittedName>
</protein>
<dbReference type="InterPro" id="IPR013320">
    <property type="entry name" value="ConA-like_dom_sf"/>
</dbReference>
<organism evidence="1 2">
    <name type="scientific">Cyclobacterium jeungdonense</name>
    <dbReference type="NCBI Taxonomy" id="708087"/>
    <lineage>
        <taxon>Bacteria</taxon>
        <taxon>Pseudomonadati</taxon>
        <taxon>Bacteroidota</taxon>
        <taxon>Cytophagia</taxon>
        <taxon>Cytophagales</taxon>
        <taxon>Cyclobacteriaceae</taxon>
        <taxon>Cyclobacterium</taxon>
    </lineage>
</organism>
<dbReference type="Pfam" id="PF07081">
    <property type="entry name" value="DUF1349"/>
    <property type="match status" value="1"/>
</dbReference>
<dbReference type="SUPFAM" id="SSF49899">
    <property type="entry name" value="Concanavalin A-like lectins/glucanases"/>
    <property type="match status" value="1"/>
</dbReference>